<dbReference type="AlphaFoldDB" id="A0A0H3HDX3"/>
<dbReference type="Gene3D" id="1.20.1050.10">
    <property type="match status" value="1"/>
</dbReference>
<dbReference type="PANTHER" id="PTHR42673">
    <property type="entry name" value="MALEYLACETOACETATE ISOMERASE"/>
    <property type="match status" value="1"/>
</dbReference>
<keyword evidence="2" id="KW-0808">Transferase</keyword>
<dbReference type="Gene3D" id="3.40.30.10">
    <property type="entry name" value="Glutaredoxin"/>
    <property type="match status" value="1"/>
</dbReference>
<dbReference type="InterPro" id="IPR004045">
    <property type="entry name" value="Glutathione_S-Trfase_N"/>
</dbReference>
<dbReference type="GO" id="GO:0006749">
    <property type="term" value="P:glutathione metabolic process"/>
    <property type="evidence" value="ECO:0007669"/>
    <property type="project" value="TreeGrafter"/>
</dbReference>
<dbReference type="GO" id="GO:0016034">
    <property type="term" value="F:maleylacetoacetate isomerase activity"/>
    <property type="evidence" value="ECO:0007669"/>
    <property type="project" value="TreeGrafter"/>
</dbReference>
<evidence type="ECO:0000313" key="3">
    <source>
        <dbReference type="Proteomes" id="UP000007843"/>
    </source>
</evidence>
<dbReference type="GO" id="GO:0006559">
    <property type="term" value="P:L-phenylalanine catabolic process"/>
    <property type="evidence" value="ECO:0007669"/>
    <property type="project" value="TreeGrafter"/>
</dbReference>
<accession>A0A0H3HDX3</accession>
<reference evidence="2 3" key="1">
    <citation type="journal article" date="2012" name="J. Bacteriol.">
        <title>Complete genome sequence of Klebsiella oxytoca KCTC 1686, used in production of 2,3-butanediol.</title>
        <authorList>
            <person name="Shin S.H."/>
            <person name="Kim S."/>
            <person name="Kim J.Y."/>
            <person name="Lee S."/>
            <person name="Um Y."/>
            <person name="Oh M.K."/>
            <person name="Kim Y.R."/>
            <person name="Lee J."/>
            <person name="Yang K.S."/>
        </authorList>
    </citation>
    <scope>NUCLEOTIDE SEQUENCE [LARGE SCALE GENOMIC DNA]</scope>
    <source>
        <strain evidence="3">ATCC 8724 / DSM 4798 / JCM 20051 / NBRC 3318 / NRRL B-199 / KCTC 1686</strain>
    </source>
</reference>
<dbReference type="HOGENOM" id="CLU_011226_12_0_6"/>
<dbReference type="SUPFAM" id="SSF52833">
    <property type="entry name" value="Thioredoxin-like"/>
    <property type="match status" value="1"/>
</dbReference>
<proteinExistence type="predicted"/>
<dbReference type="EMBL" id="CP003218">
    <property type="protein sequence ID" value="AEX06655.1"/>
    <property type="molecule type" value="Genomic_DNA"/>
</dbReference>
<dbReference type="InterPro" id="IPR036249">
    <property type="entry name" value="Thioredoxin-like_sf"/>
</dbReference>
<dbReference type="KEGG" id="kox:KOX_24700"/>
<dbReference type="PANTHER" id="PTHR42673:SF21">
    <property type="entry name" value="GLUTATHIONE S-TRANSFERASE YFCF"/>
    <property type="match status" value="1"/>
</dbReference>
<name>A0A0H3HDX3_KLEM8</name>
<dbReference type="PROSITE" id="PS50404">
    <property type="entry name" value="GST_NTER"/>
    <property type="match status" value="1"/>
</dbReference>
<protein>
    <submittedName>
        <fullName evidence="2">Glutathione S-transferase domain protein</fullName>
    </submittedName>
</protein>
<organism evidence="2 3">
    <name type="scientific">Klebsiella michiganensis (strain ATCC 8724 / DSM 4798 / JCM 20051 / NBRC 3318 / NRRL B-199 / KCTC 1686 / BUCSAV 143 / CCM 1901)</name>
    <dbReference type="NCBI Taxonomy" id="1006551"/>
    <lineage>
        <taxon>Bacteria</taxon>
        <taxon>Pseudomonadati</taxon>
        <taxon>Pseudomonadota</taxon>
        <taxon>Gammaproteobacteria</taxon>
        <taxon>Enterobacterales</taxon>
        <taxon>Enterobacteriaceae</taxon>
        <taxon>Klebsiella/Raoultella group</taxon>
        <taxon>Klebsiella</taxon>
    </lineage>
</organism>
<sequence length="202" mass="22518">MMKLIGMMDSPYVRRVAISLELYGVEFASHPLSVFSSFEAFSRINPAVKAPTLVLDNGIRLMDSSLILSYFEAQAAPGRKLLPVSPDALARDLQTLGFILAAGEKAVQNVYEHNLRPAEKQHNPWIARITTQLLAACREWNRLLEERPAAAVPDQVAVTSTVIWTFIQSTIPHVVHAGDFNHIRSVAELFETHSAFKKHPFS</sequence>
<feature type="domain" description="GST N-terminal" evidence="1">
    <location>
        <begin position="1"/>
        <end position="79"/>
    </location>
</feature>
<dbReference type="GO" id="GO:0004364">
    <property type="term" value="F:glutathione transferase activity"/>
    <property type="evidence" value="ECO:0007669"/>
    <property type="project" value="TreeGrafter"/>
</dbReference>
<dbReference type="PATRIC" id="fig|1006551.4.peg.4957"/>
<evidence type="ECO:0000313" key="2">
    <source>
        <dbReference type="EMBL" id="AEX06655.1"/>
    </source>
</evidence>
<dbReference type="Pfam" id="PF13417">
    <property type="entry name" value="GST_N_3"/>
    <property type="match status" value="1"/>
</dbReference>
<evidence type="ECO:0000259" key="1">
    <source>
        <dbReference type="PROSITE" id="PS50404"/>
    </source>
</evidence>
<dbReference type="Proteomes" id="UP000007843">
    <property type="component" value="Chromosome"/>
</dbReference>
<dbReference type="CDD" id="cd00570">
    <property type="entry name" value="GST_N_family"/>
    <property type="match status" value="1"/>
</dbReference>
<gene>
    <name evidence="2" type="ordered locus">KOX_24700</name>
</gene>